<keyword evidence="2" id="KW-1185">Reference proteome</keyword>
<proteinExistence type="predicted"/>
<accession>A0A1H3U779</accession>
<dbReference type="Pfam" id="PF18845">
    <property type="entry name" value="baeRF_family3"/>
    <property type="match status" value="1"/>
</dbReference>
<gene>
    <name evidence="1" type="ORF">SAMN05444412_13313</name>
</gene>
<protein>
    <submittedName>
        <fullName evidence="1">Uncharacterized protein</fullName>
    </submittedName>
</protein>
<reference evidence="1 2" key="1">
    <citation type="submission" date="2016-10" db="EMBL/GenBank/DDBJ databases">
        <authorList>
            <person name="Varghese N."/>
            <person name="Submissions S."/>
        </authorList>
    </citation>
    <scope>NUCLEOTIDE SEQUENCE [LARGE SCALE GENOMIC DNA]</scope>
    <source>
        <strain evidence="1 2">DSM 17997</strain>
    </source>
</reference>
<evidence type="ECO:0000313" key="2">
    <source>
        <dbReference type="Proteomes" id="UP000199663"/>
    </source>
</evidence>
<dbReference type="EMBL" id="FNQC01000033">
    <property type="protein sequence ID" value="SDZ58242.1"/>
    <property type="molecule type" value="Genomic_DNA"/>
</dbReference>
<dbReference type="RefSeq" id="WP_019597862.1">
    <property type="nucleotide sequence ID" value="NZ_FNQC01000033.1"/>
</dbReference>
<dbReference type="Proteomes" id="UP000199663">
    <property type="component" value="Unassembled WGS sequence"/>
</dbReference>
<sequence>MTLKEQLQKLATEKNSPCVTISLKTHRTHPDNAKDGILLKNLLKEAEERVINDFGKRPAAQLLEKIEAVGNEIDTNYNLDSLHIFLSNDTQEIVKSSWETSNGGVHISDSFAIRSLIKDYNRSENYLLMLLSQSGVQLFEVINDDIIKEVRNDDFPLSENSHYNTHSDRGSDSKHLDDLVREFLNKVDKALVKVHNETELKCVVVATEDNYSRLHQVADKPSAYIGYATIDYNNVATHHIAKQSWELVKAQQKQLRTDAIGEMQEAVSQGKVLTDLQEIYEASIDGRGELLIIHQDFAQAVIMKNERTFDLVDDITAPHAIDDITSMIAWEVISKKGRVIFTLQDEIKDLGEIVLKTRY</sequence>
<dbReference type="InterPro" id="IPR041289">
    <property type="entry name" value="Bact_RF_family3"/>
</dbReference>
<organism evidence="1 2">
    <name type="scientific">Rhodonellum ikkaensis</name>
    <dbReference type="NCBI Taxonomy" id="336829"/>
    <lineage>
        <taxon>Bacteria</taxon>
        <taxon>Pseudomonadati</taxon>
        <taxon>Bacteroidota</taxon>
        <taxon>Cytophagia</taxon>
        <taxon>Cytophagales</taxon>
        <taxon>Cytophagaceae</taxon>
        <taxon>Rhodonellum</taxon>
    </lineage>
</organism>
<name>A0A1H3U779_9BACT</name>
<evidence type="ECO:0000313" key="1">
    <source>
        <dbReference type="EMBL" id="SDZ58242.1"/>
    </source>
</evidence>
<comment type="caution">
    <text evidence="1">The sequence shown here is derived from an EMBL/GenBank/DDBJ whole genome shotgun (WGS) entry which is preliminary data.</text>
</comment>